<organism evidence="2">
    <name type="scientific">Aegilops tauschii</name>
    <name type="common">Tausch's goatgrass</name>
    <name type="synonym">Aegilops squarrosa</name>
    <dbReference type="NCBI Taxonomy" id="37682"/>
    <lineage>
        <taxon>Eukaryota</taxon>
        <taxon>Viridiplantae</taxon>
        <taxon>Streptophyta</taxon>
        <taxon>Embryophyta</taxon>
        <taxon>Tracheophyta</taxon>
        <taxon>Spermatophyta</taxon>
        <taxon>Magnoliopsida</taxon>
        <taxon>Liliopsida</taxon>
        <taxon>Poales</taxon>
        <taxon>Poaceae</taxon>
        <taxon>BOP clade</taxon>
        <taxon>Pooideae</taxon>
        <taxon>Triticodae</taxon>
        <taxon>Triticeae</taxon>
        <taxon>Triticinae</taxon>
        <taxon>Aegilops</taxon>
    </lineage>
</organism>
<feature type="compositionally biased region" description="Polar residues" evidence="1">
    <location>
        <begin position="40"/>
        <end position="57"/>
    </location>
</feature>
<dbReference type="Pfam" id="PF07893">
    <property type="entry name" value="DUF1668"/>
    <property type="match status" value="1"/>
</dbReference>
<accession>M8CPP7</accession>
<evidence type="ECO:0000313" key="2">
    <source>
        <dbReference type="EnsemblPlants" id="EMT29497"/>
    </source>
</evidence>
<dbReference type="AlphaFoldDB" id="M8CPP7"/>
<dbReference type="EnsemblPlants" id="EMT29497">
    <property type="protein sequence ID" value="EMT29497"/>
    <property type="gene ID" value="F775_03321"/>
</dbReference>
<sequence length="409" mass="45376">MPTERKRRRITVVPDDKPPVYLVVEHEQANENEPAHSILTFGTTRTPRIPLQLSQRGMSRGPGGSSAWEGTTRSTPPSTTSRPPRSASPLHPHLRHNKDAQDPSAAQPTRHVLRRHGVAVDVAAGAGVPVDRRRGRGLPDPHHHLRRRGLQGVAGPLAPHMKMDPVLVPLRGRLYVLSRRPSVKRGAFGLDYLPWFEQISFEDGRPRCAEVCKELEPPPVFPCRITPPEYRDPPPVRIASYATVGSHILLSVAVHVPKADRKKYRRSCGYKVDMRKYKGTCGYDVDRGVWEMLHEKKNLPFRGRAVPLGLGGGQLFLARSKERGRGGPAAVYRMHVQVGQSASGTRTSEVCIAEVPLVVPEGRRLTLGELVFPLERGRFSCVYVPSVVDPSMESKLRVVRRTYSNGEGG</sequence>
<feature type="region of interest" description="Disordered" evidence="1">
    <location>
        <begin position="27"/>
        <end position="109"/>
    </location>
</feature>
<name>M8CPP7_AEGTA</name>
<feature type="compositionally biased region" description="Low complexity" evidence="1">
    <location>
        <begin position="71"/>
        <end position="89"/>
    </location>
</feature>
<dbReference type="InterPro" id="IPR012871">
    <property type="entry name" value="DUF1668_ORYSA"/>
</dbReference>
<feature type="region of interest" description="Disordered" evidence="1">
    <location>
        <begin position="124"/>
        <end position="146"/>
    </location>
</feature>
<proteinExistence type="predicted"/>
<protein>
    <submittedName>
        <fullName evidence="2">Uncharacterized protein</fullName>
    </submittedName>
</protein>
<reference evidence="2" key="1">
    <citation type="submission" date="2015-06" db="UniProtKB">
        <authorList>
            <consortium name="EnsemblPlants"/>
        </authorList>
    </citation>
    <scope>IDENTIFICATION</scope>
</reference>
<evidence type="ECO:0000256" key="1">
    <source>
        <dbReference type="SAM" id="MobiDB-lite"/>
    </source>
</evidence>